<protein>
    <submittedName>
        <fullName evidence="3">Uncharacterized protein</fullName>
    </submittedName>
</protein>
<proteinExistence type="predicted"/>
<keyword evidence="2" id="KW-0472">Membrane</keyword>
<comment type="caution">
    <text evidence="3">The sequence shown here is derived from an EMBL/GenBank/DDBJ whole genome shotgun (WGS) entry which is preliminary data.</text>
</comment>
<feature type="transmembrane region" description="Helical" evidence="2">
    <location>
        <begin position="524"/>
        <end position="551"/>
    </location>
</feature>
<accession>A0A8T0RRP7</accession>
<dbReference type="PANTHER" id="PTHR31170">
    <property type="entry name" value="BNAC04G53230D PROTEIN"/>
    <property type="match status" value="1"/>
</dbReference>
<feature type="compositionally biased region" description="Polar residues" evidence="1">
    <location>
        <begin position="160"/>
        <end position="173"/>
    </location>
</feature>
<gene>
    <name evidence="3" type="ORF">PVAP13_5NG250881</name>
</gene>
<dbReference type="PANTHER" id="PTHR31170:SF18">
    <property type="entry name" value="(WILD MALAYSIAN BANANA) HYPOTHETICAL PROTEIN"/>
    <property type="match status" value="1"/>
</dbReference>
<dbReference type="InterPro" id="IPR004158">
    <property type="entry name" value="DUF247_pln"/>
</dbReference>
<feature type="region of interest" description="Disordered" evidence="1">
    <location>
        <begin position="160"/>
        <end position="194"/>
    </location>
</feature>
<evidence type="ECO:0000313" key="3">
    <source>
        <dbReference type="EMBL" id="KAG2589061.1"/>
    </source>
</evidence>
<keyword evidence="2" id="KW-0812">Transmembrane</keyword>
<dbReference type="EMBL" id="CM029046">
    <property type="protein sequence ID" value="KAG2589061.1"/>
    <property type="molecule type" value="Genomic_DNA"/>
</dbReference>
<reference evidence="3" key="1">
    <citation type="submission" date="2020-05" db="EMBL/GenBank/DDBJ databases">
        <title>WGS assembly of Panicum virgatum.</title>
        <authorList>
            <person name="Lovell J.T."/>
            <person name="Jenkins J."/>
            <person name="Shu S."/>
            <person name="Juenger T.E."/>
            <person name="Schmutz J."/>
        </authorList>
    </citation>
    <scope>NUCLEOTIDE SEQUENCE</scope>
    <source>
        <strain evidence="3">AP13</strain>
    </source>
</reference>
<dbReference type="Proteomes" id="UP000823388">
    <property type="component" value="Chromosome 5N"/>
</dbReference>
<dbReference type="AlphaFoldDB" id="A0A8T0RRP7"/>
<name>A0A8T0RRP7_PANVG</name>
<evidence type="ECO:0000256" key="2">
    <source>
        <dbReference type="SAM" id="Phobius"/>
    </source>
</evidence>
<dbReference type="Pfam" id="PF03140">
    <property type="entry name" value="DUF247"/>
    <property type="match status" value="1"/>
</dbReference>
<keyword evidence="2" id="KW-1133">Transmembrane helix</keyword>
<evidence type="ECO:0000256" key="1">
    <source>
        <dbReference type="SAM" id="MobiDB-lite"/>
    </source>
</evidence>
<keyword evidence="4" id="KW-1185">Reference proteome</keyword>
<organism evidence="3 4">
    <name type="scientific">Panicum virgatum</name>
    <name type="common">Blackwell switchgrass</name>
    <dbReference type="NCBI Taxonomy" id="38727"/>
    <lineage>
        <taxon>Eukaryota</taxon>
        <taxon>Viridiplantae</taxon>
        <taxon>Streptophyta</taxon>
        <taxon>Embryophyta</taxon>
        <taxon>Tracheophyta</taxon>
        <taxon>Spermatophyta</taxon>
        <taxon>Magnoliopsida</taxon>
        <taxon>Liliopsida</taxon>
        <taxon>Poales</taxon>
        <taxon>Poaceae</taxon>
        <taxon>PACMAD clade</taxon>
        <taxon>Panicoideae</taxon>
        <taxon>Panicodae</taxon>
        <taxon>Paniceae</taxon>
        <taxon>Panicinae</taxon>
        <taxon>Panicum</taxon>
        <taxon>Panicum sect. Hiantes</taxon>
    </lineage>
</organism>
<evidence type="ECO:0000313" key="4">
    <source>
        <dbReference type="Proteomes" id="UP000823388"/>
    </source>
</evidence>
<sequence length="553" mass="63803">MLEGESSRKVVIDIDEVISSMNSQINFHRSQKQINEKTKSPCQICRVQENQRAVDKSCHEPMILSIGPYYNNSPRYLGMEREKWDCLAHVLGLNQNRNLEDYLNLVSELEGQVRICYSDEVKMENNRFLKMILLDGCFILVQLFGLKGITLPMENVQQDVSSNGGANRGSSTTDNDDQIDKHKNSRYGQSVTENSKLTVESSEVIFCQQESQTNKKEVLDFSENLDRSDQVGQWYHSCVANDILLLENQIPFFVVQRIYKLVAGESANPSSPQNEIAGCVEGLLHYYPKGILKAERPSDFHHLLHLCHLCFRPSRKSQDGHQISQKPSGFIDFLRKGPPYLKLNHWHTERKLLSEQHCRTSRYGQRRWRRVMHYHGAGIEFKKREFGEHNPHSLLDITFIDGIMVVPCLRIDTKTNSLFRNLIGFEQTCPRFGNDFTAYIACLSQLMSKPDDVSVLTKRGIIVHYMRCDQEVSTLLSRLGKNVDFNMGGSFNLKNVFLAMEEHYQNRFNRWKAWLWQNHFRNPWLVLAVLAAGIVLLCTIVQTLTSFLAYLNQ</sequence>